<dbReference type="SUPFAM" id="SSF52540">
    <property type="entry name" value="P-loop containing nucleoside triphosphate hydrolases"/>
    <property type="match status" value="1"/>
</dbReference>
<keyword evidence="5" id="KW-0547">Nucleotide-binding</keyword>
<dbReference type="RefSeq" id="WP_154457101.1">
    <property type="nucleotide sequence ID" value="NZ_VUMV01000002.1"/>
</dbReference>
<dbReference type="GO" id="GO:0005524">
    <property type="term" value="F:ATP binding"/>
    <property type="evidence" value="ECO:0007669"/>
    <property type="project" value="UniProtKB-KW"/>
</dbReference>
<evidence type="ECO:0000259" key="8">
    <source>
        <dbReference type="PROSITE" id="PS50893"/>
    </source>
</evidence>
<dbReference type="FunFam" id="3.40.50.300:FF:000016">
    <property type="entry name" value="Oligopeptide ABC transporter ATP-binding component"/>
    <property type="match status" value="1"/>
</dbReference>
<evidence type="ECO:0000256" key="6">
    <source>
        <dbReference type="ARBA" id="ARBA00022840"/>
    </source>
</evidence>
<dbReference type="CDD" id="cd03257">
    <property type="entry name" value="ABC_NikE_OppD_transporters"/>
    <property type="match status" value="1"/>
</dbReference>
<dbReference type="InterPro" id="IPR027417">
    <property type="entry name" value="P-loop_NTPase"/>
</dbReference>
<dbReference type="PROSITE" id="PS00211">
    <property type="entry name" value="ABC_TRANSPORTER_1"/>
    <property type="match status" value="1"/>
</dbReference>
<dbReference type="InterPro" id="IPR017871">
    <property type="entry name" value="ABC_transporter-like_CS"/>
</dbReference>
<accession>A0A7X2TML2</accession>
<keyword evidence="4" id="KW-1003">Cell membrane</keyword>
<evidence type="ECO:0000256" key="7">
    <source>
        <dbReference type="ARBA" id="ARBA00023136"/>
    </source>
</evidence>
<comment type="similarity">
    <text evidence="2">Belongs to the ABC transporter superfamily.</text>
</comment>
<dbReference type="NCBIfam" id="TIGR01727">
    <property type="entry name" value="oligo_HPY"/>
    <property type="match status" value="1"/>
</dbReference>
<dbReference type="GO" id="GO:0015833">
    <property type="term" value="P:peptide transport"/>
    <property type="evidence" value="ECO:0007669"/>
    <property type="project" value="InterPro"/>
</dbReference>
<dbReference type="Gene3D" id="3.40.50.300">
    <property type="entry name" value="P-loop containing nucleotide triphosphate hydrolases"/>
    <property type="match status" value="1"/>
</dbReference>
<dbReference type="PANTHER" id="PTHR43297:SF2">
    <property type="entry name" value="DIPEPTIDE TRANSPORT ATP-BINDING PROTEIN DPPD"/>
    <property type="match status" value="1"/>
</dbReference>
<organism evidence="9 10">
    <name type="scientific">Bilifractor porci</name>
    <dbReference type="NCBI Taxonomy" id="2606636"/>
    <lineage>
        <taxon>Bacteria</taxon>
        <taxon>Bacillati</taxon>
        <taxon>Bacillota</taxon>
        <taxon>Clostridia</taxon>
        <taxon>Lachnospirales</taxon>
        <taxon>Lachnospiraceae</taxon>
        <taxon>Bilifractor</taxon>
    </lineage>
</organism>
<gene>
    <name evidence="9" type="ORF">FYJ60_02965</name>
</gene>
<reference evidence="9 10" key="1">
    <citation type="submission" date="2019-08" db="EMBL/GenBank/DDBJ databases">
        <title>In-depth cultivation of the pig gut microbiome towards novel bacterial diversity and tailored functional studies.</title>
        <authorList>
            <person name="Wylensek D."/>
            <person name="Hitch T.C.A."/>
            <person name="Clavel T."/>
        </authorList>
    </citation>
    <scope>NUCLEOTIDE SEQUENCE [LARGE SCALE GENOMIC DNA]</scope>
    <source>
        <strain evidence="9 10">Oil+RF-744-WCA-WT-13</strain>
    </source>
</reference>
<dbReference type="AlphaFoldDB" id="A0A7X2TML2"/>
<dbReference type="InterPro" id="IPR003439">
    <property type="entry name" value="ABC_transporter-like_ATP-bd"/>
</dbReference>
<name>A0A7X2TML2_9FIRM</name>
<evidence type="ECO:0000256" key="3">
    <source>
        <dbReference type="ARBA" id="ARBA00022448"/>
    </source>
</evidence>
<keyword evidence="3" id="KW-0813">Transport</keyword>
<comment type="caution">
    <text evidence="9">The sequence shown here is derived from an EMBL/GenBank/DDBJ whole genome shotgun (WGS) entry which is preliminary data.</text>
</comment>
<keyword evidence="7" id="KW-0472">Membrane</keyword>
<dbReference type="Pfam" id="PF00005">
    <property type="entry name" value="ABC_tran"/>
    <property type="match status" value="1"/>
</dbReference>
<dbReference type="SMART" id="SM00382">
    <property type="entry name" value="AAA"/>
    <property type="match status" value="1"/>
</dbReference>
<dbReference type="Proteomes" id="UP000466864">
    <property type="component" value="Unassembled WGS sequence"/>
</dbReference>
<dbReference type="PANTHER" id="PTHR43297">
    <property type="entry name" value="OLIGOPEPTIDE TRANSPORT ATP-BINDING PROTEIN APPD"/>
    <property type="match status" value="1"/>
</dbReference>
<keyword evidence="6 9" id="KW-0067">ATP-binding</keyword>
<keyword evidence="10" id="KW-1185">Reference proteome</keyword>
<dbReference type="EMBL" id="VUMV01000002">
    <property type="protein sequence ID" value="MST81277.1"/>
    <property type="molecule type" value="Genomic_DNA"/>
</dbReference>
<dbReference type="InterPro" id="IPR050388">
    <property type="entry name" value="ABC_Ni/Peptide_Import"/>
</dbReference>
<evidence type="ECO:0000313" key="10">
    <source>
        <dbReference type="Proteomes" id="UP000466864"/>
    </source>
</evidence>
<evidence type="ECO:0000256" key="2">
    <source>
        <dbReference type="ARBA" id="ARBA00005417"/>
    </source>
</evidence>
<dbReference type="GO" id="GO:0005886">
    <property type="term" value="C:plasma membrane"/>
    <property type="evidence" value="ECO:0007669"/>
    <property type="project" value="UniProtKB-SubCell"/>
</dbReference>
<feature type="domain" description="ABC transporter" evidence="8">
    <location>
        <begin position="6"/>
        <end position="256"/>
    </location>
</feature>
<dbReference type="InterPro" id="IPR013563">
    <property type="entry name" value="Oligopep_ABC_C"/>
</dbReference>
<evidence type="ECO:0000256" key="4">
    <source>
        <dbReference type="ARBA" id="ARBA00022475"/>
    </source>
</evidence>
<comment type="subcellular location">
    <subcellularLocation>
        <location evidence="1">Cell membrane</location>
        <topology evidence="1">Peripheral membrane protein</topology>
    </subcellularLocation>
</comment>
<dbReference type="InterPro" id="IPR003593">
    <property type="entry name" value="AAA+_ATPase"/>
</dbReference>
<dbReference type="Pfam" id="PF08352">
    <property type="entry name" value="oligo_HPY"/>
    <property type="match status" value="1"/>
</dbReference>
<evidence type="ECO:0000256" key="5">
    <source>
        <dbReference type="ARBA" id="ARBA00022741"/>
    </source>
</evidence>
<proteinExistence type="inferred from homology"/>
<protein>
    <submittedName>
        <fullName evidence="9">ABC transporter ATP-binding protein</fullName>
    </submittedName>
</protein>
<evidence type="ECO:0000256" key="1">
    <source>
        <dbReference type="ARBA" id="ARBA00004202"/>
    </source>
</evidence>
<sequence>MEEPVLEVKNLRVGFRSDFGERIVTDDVCFHINKGEMLGIVGESGCGKSVSCLAVMGLLTANGYVKQGQALFDGKDLLSIPEKELDRIRGKDLSMIFQDALASLNPAFTVGNQITEVLRKHLHMTKKEAEKRAVVLLHQVGIPDPVSASRRYPNELSGGMRQRVMIAMALSCSPKLLIADEPTTALDVTIQAQIMQLIQKIRDDLHMSMILITHDIGLMAQMADRVMVMYAGQFIEEADVFELFRNPLHPYTRALLAAAPGIDDAKDRKLASIRGTVPETYWDITGCRFCGRCPYAQEACREKQEMPELSAGHYVRCCRAGELAKKEQK</sequence>
<dbReference type="PROSITE" id="PS50893">
    <property type="entry name" value="ABC_TRANSPORTER_2"/>
    <property type="match status" value="1"/>
</dbReference>
<evidence type="ECO:0000313" key="9">
    <source>
        <dbReference type="EMBL" id="MST81277.1"/>
    </source>
</evidence>
<dbReference type="GO" id="GO:0016887">
    <property type="term" value="F:ATP hydrolysis activity"/>
    <property type="evidence" value="ECO:0007669"/>
    <property type="project" value="InterPro"/>
</dbReference>